<reference evidence="2" key="4">
    <citation type="journal article" date="2007" name="Genome Res.">
        <title>Curated Genome Annotation of Oryza sativa ssp. japonica and Comparative Genome Analysis with Arabidopsis thaliana.</title>
        <authorList>
            <consortium name="The Rice Annotation Project (RAP)"/>
            <person name="Itoh T."/>
            <person name="Tanaka T."/>
            <person name="Barrero R.A."/>
            <person name="Yamasaki C."/>
            <person name="Fujii Y."/>
            <person name="Hilton P.B."/>
            <person name="Antonio B.A."/>
            <person name="Aono H."/>
            <person name="Apweiler R."/>
            <person name="Bruskiewich R."/>
            <person name="Bureau T."/>
            <person name="Burr F."/>
            <person name="Costa de Oliveira A."/>
            <person name="Fuks G."/>
            <person name="Habara T."/>
            <person name="Haberer G."/>
            <person name="Han B."/>
            <person name="Harada E."/>
            <person name="Hiraki A.T."/>
            <person name="Hirochika H."/>
            <person name="Hoen D."/>
            <person name="Hokari H."/>
            <person name="Hosokawa S."/>
            <person name="Hsing Y."/>
            <person name="Ikawa H."/>
            <person name="Ikeo K."/>
            <person name="Imanishi T."/>
            <person name="Ito Y."/>
            <person name="Jaiswal P."/>
            <person name="Kanno M."/>
            <person name="Kawahara Y."/>
            <person name="Kawamura T."/>
            <person name="Kawashima H."/>
            <person name="Khurana J.P."/>
            <person name="Kikuchi S."/>
            <person name="Komatsu S."/>
            <person name="Koyanagi K.O."/>
            <person name="Kubooka H."/>
            <person name="Lieberherr D."/>
            <person name="Lin Y.C."/>
            <person name="Lonsdale D."/>
            <person name="Matsumoto T."/>
            <person name="Matsuya A."/>
            <person name="McCombie W.R."/>
            <person name="Messing J."/>
            <person name="Miyao A."/>
            <person name="Mulder N."/>
            <person name="Nagamura Y."/>
            <person name="Nam J."/>
            <person name="Namiki N."/>
            <person name="Numa H."/>
            <person name="Nurimoto S."/>
            <person name="O'donovan C."/>
            <person name="Ohyanagi H."/>
            <person name="Okido T."/>
            <person name="Oota S."/>
            <person name="Osato N."/>
            <person name="Palmer L.E."/>
            <person name="Quetier F."/>
            <person name="Raghuvanshi S."/>
            <person name="Saichi N."/>
            <person name="Sakai H."/>
            <person name="Sakai Y."/>
            <person name="Sakata K."/>
            <person name="Sakurai T."/>
            <person name="Sato F."/>
            <person name="Sato Y."/>
            <person name="Schoof H."/>
            <person name="Seki M."/>
            <person name="Shibata M."/>
            <person name="Shimizu Y."/>
            <person name="Shinozaki K."/>
            <person name="Shinso Y."/>
            <person name="Singh N.K."/>
            <person name="Smith-White B."/>
            <person name="Takeda J."/>
            <person name="Tanino M."/>
            <person name="Tatusova T."/>
            <person name="Thongjuea S."/>
            <person name="Todokoro F."/>
            <person name="Tsugane M."/>
            <person name="Tyagi A.K."/>
            <person name="Vanavichit A."/>
            <person name="Wang A."/>
            <person name="Wing R.A."/>
            <person name="Yamaguchi K."/>
            <person name="Yamamoto M."/>
            <person name="Yamamoto N."/>
            <person name="Yu Y."/>
            <person name="Zhang H."/>
            <person name="Zhao Q."/>
            <person name="Higo K."/>
            <person name="Burr B."/>
            <person name="Gojobori T."/>
            <person name="Sasaki T."/>
        </authorList>
    </citation>
    <scope>NUCLEOTIDE SEQUENCE</scope>
</reference>
<evidence type="ECO:0000313" key="2">
    <source>
        <dbReference type="EMBL" id="BAH93269.1"/>
    </source>
</evidence>
<reference evidence="2" key="8">
    <citation type="submission" date="2012-08" db="EMBL/GenBank/DDBJ databases">
        <title>The Second Rice Annotation Project Meeting (RAP2).</title>
        <authorList>
            <consortium name="The Rice Annotation Project (RAP)"/>
        </authorList>
    </citation>
    <scope>NUCLEOTIDE SEQUENCE</scope>
</reference>
<name>Q688T2_ORYSJ</name>
<reference evidence="2" key="3">
    <citation type="journal article" date="2006" name="Nucleic Acids Res.">
        <title>The Rice Annotation Project Database (RAP-DB): hub for Oryza sativa ssp. japonica genome information.</title>
        <authorList>
            <person name="Ohyanagi H."/>
            <person name="Tanaka T."/>
            <person name="Sakai H."/>
            <person name="Shigemoto Y."/>
            <person name="Yamaguchi K."/>
            <person name="Habara T."/>
            <person name="Fujii Y."/>
            <person name="Antonio B.A."/>
            <person name="Nagamura Y."/>
            <person name="Imanishi T."/>
            <person name="Ikeo K."/>
            <person name="Itoh T."/>
            <person name="Gojobori T."/>
            <person name="Sasaki T."/>
        </authorList>
    </citation>
    <scope>NUCLEOTIDE SEQUENCE</scope>
</reference>
<gene>
    <name evidence="2" type="ordered locus">Os05g0581000</name>
    <name evidence="1" type="ORF">OSJNBa0017N18.19</name>
</gene>
<reference evidence="3" key="6">
    <citation type="journal article" date="2008" name="Nucleic Acids Res.">
        <title>The rice annotation project database (RAP-DB): 2008 update.</title>
        <authorList>
            <consortium name="The rice annotation project (RAP)"/>
        </authorList>
    </citation>
    <scope>GENOME REANNOTATION</scope>
    <source>
        <strain evidence="3">cv. Nipponbare</strain>
    </source>
</reference>
<evidence type="ECO:0000313" key="3">
    <source>
        <dbReference type="Proteomes" id="UP000000763"/>
    </source>
</evidence>
<reference evidence="2" key="7">
    <citation type="submission" date="2012-08" db="EMBL/GenBank/DDBJ databases">
        <title>Oryza sativa nipponbare(GA3) genomic DNA, chromosome 5.</title>
        <authorList>
            <consortium name="IRGSP(International Rice Genome Sequencing Project)"/>
        </authorList>
    </citation>
    <scope>NUCLEOTIDE SEQUENCE</scope>
</reference>
<dbReference type="EMBL" id="AP008211">
    <property type="protein sequence ID" value="BAH93269.1"/>
    <property type="molecule type" value="Genomic_DNA"/>
</dbReference>
<reference evidence="2 3" key="2">
    <citation type="journal article" date="2005" name="Nature">
        <title>The map-based sequence of the rice genome.</title>
        <authorList>
            <consortium name="International rice genome sequencing project (IRGSP)"/>
            <person name="Matsumoto T."/>
            <person name="Wu J."/>
            <person name="Kanamori H."/>
            <person name="Katayose Y."/>
            <person name="Fujisawa M."/>
            <person name="Namiki N."/>
            <person name="Mizuno H."/>
            <person name="Yamamoto K."/>
            <person name="Antonio B.A."/>
            <person name="Baba T."/>
            <person name="Sakata K."/>
            <person name="Nagamura Y."/>
            <person name="Aoki H."/>
            <person name="Arikawa K."/>
            <person name="Arita K."/>
            <person name="Bito T."/>
            <person name="Chiden Y."/>
            <person name="Fujitsuka N."/>
            <person name="Fukunaka R."/>
            <person name="Hamada M."/>
            <person name="Harada C."/>
            <person name="Hayashi A."/>
            <person name="Hijishita S."/>
            <person name="Honda M."/>
            <person name="Hosokawa S."/>
            <person name="Ichikawa Y."/>
            <person name="Idonuma A."/>
            <person name="Iijima M."/>
            <person name="Ikeda M."/>
            <person name="Ikeno M."/>
            <person name="Ito K."/>
            <person name="Ito S."/>
            <person name="Ito T."/>
            <person name="Ito Y."/>
            <person name="Ito Y."/>
            <person name="Iwabuchi A."/>
            <person name="Kamiya K."/>
            <person name="Karasawa W."/>
            <person name="Kurita K."/>
            <person name="Katagiri S."/>
            <person name="Kikuta A."/>
            <person name="Kobayashi H."/>
            <person name="Kobayashi N."/>
            <person name="Machita K."/>
            <person name="Maehara T."/>
            <person name="Masukawa M."/>
            <person name="Mizubayashi T."/>
            <person name="Mukai Y."/>
            <person name="Nagasaki H."/>
            <person name="Nagata Y."/>
            <person name="Naito S."/>
            <person name="Nakashima M."/>
            <person name="Nakama Y."/>
            <person name="Nakamichi Y."/>
            <person name="Nakamura M."/>
            <person name="Meguro A."/>
            <person name="Negishi M."/>
            <person name="Ohta I."/>
            <person name="Ohta T."/>
            <person name="Okamoto M."/>
            <person name="Ono N."/>
            <person name="Saji S."/>
            <person name="Sakaguchi M."/>
            <person name="Sakai K."/>
            <person name="Shibata M."/>
            <person name="Shimokawa T."/>
            <person name="Song J."/>
            <person name="Takazaki Y."/>
            <person name="Terasawa K."/>
            <person name="Tsugane M."/>
            <person name="Tsuji K."/>
            <person name="Ueda S."/>
            <person name="Waki K."/>
            <person name="Yamagata H."/>
            <person name="Yamamoto M."/>
            <person name="Yamamoto S."/>
            <person name="Yamane H."/>
            <person name="Yoshiki S."/>
            <person name="Yoshihara R."/>
            <person name="Yukawa K."/>
            <person name="Zhong H."/>
            <person name="Yano M."/>
            <person name="Yuan Q."/>
            <person name="Ouyang S."/>
            <person name="Liu J."/>
            <person name="Jones K.M."/>
            <person name="Gansberger K."/>
            <person name="Moffat K."/>
            <person name="Hill J."/>
            <person name="Bera J."/>
            <person name="Fadrosh D."/>
            <person name="Jin S."/>
            <person name="Johri S."/>
            <person name="Kim M."/>
            <person name="Overton L."/>
            <person name="Reardon M."/>
            <person name="Tsitrin T."/>
            <person name="Vuong H."/>
            <person name="Weaver B."/>
            <person name="Ciecko A."/>
            <person name="Tallon L."/>
            <person name="Jackson J."/>
            <person name="Pai G."/>
            <person name="Aken S.V."/>
            <person name="Utterback T."/>
            <person name="Reidmuller S."/>
            <person name="Feldblyum T."/>
            <person name="Hsiao J."/>
            <person name="Zismann V."/>
            <person name="Iobst S."/>
            <person name="de Vazeille A.R."/>
            <person name="Buell C.R."/>
            <person name="Ying K."/>
            <person name="Li Y."/>
            <person name="Lu T."/>
            <person name="Huang Y."/>
            <person name="Zhao Q."/>
            <person name="Feng Q."/>
            <person name="Zhang L."/>
            <person name="Zhu J."/>
            <person name="Weng Q."/>
            <person name="Mu J."/>
            <person name="Lu Y."/>
            <person name="Fan D."/>
            <person name="Liu Y."/>
            <person name="Guan J."/>
            <person name="Zhang Y."/>
            <person name="Yu S."/>
            <person name="Liu X."/>
            <person name="Zhang Y."/>
            <person name="Hong G."/>
            <person name="Han B."/>
            <person name="Choisne N."/>
            <person name="Demange N."/>
            <person name="Orjeda G."/>
            <person name="Samain S."/>
            <person name="Cattolico L."/>
            <person name="Pelletier E."/>
            <person name="Couloux A."/>
            <person name="Segurens B."/>
            <person name="Wincker P."/>
            <person name="D'Hont A."/>
            <person name="Scarpelli C."/>
            <person name="Weissenbach J."/>
            <person name="Salanoubat M."/>
            <person name="Quetier F."/>
            <person name="Yu Y."/>
            <person name="Kim H.R."/>
            <person name="Rambo T."/>
            <person name="Currie J."/>
            <person name="Collura K."/>
            <person name="Luo M."/>
            <person name="Yang T."/>
            <person name="Ammiraju J.S.S."/>
            <person name="Engler F."/>
            <person name="Soderlund C."/>
            <person name="Wing R.A."/>
            <person name="Palmer L.E."/>
            <person name="de la Bastide M."/>
            <person name="Spiegel L."/>
            <person name="Nascimento L."/>
            <person name="Zutavern T."/>
            <person name="O'Shaughnessy A."/>
            <person name="Dike S."/>
            <person name="Dedhia N."/>
            <person name="Preston R."/>
            <person name="Balija V."/>
            <person name="McCombie W.R."/>
            <person name="Chow T."/>
            <person name="Chen H."/>
            <person name="Chung M."/>
            <person name="Chen C."/>
            <person name="Shaw J."/>
            <person name="Wu H."/>
            <person name="Hsiao K."/>
            <person name="Chao Y."/>
            <person name="Chu M."/>
            <person name="Cheng C."/>
            <person name="Hour A."/>
            <person name="Lee P."/>
            <person name="Lin S."/>
            <person name="Lin Y."/>
            <person name="Liou J."/>
            <person name="Liu S."/>
            <person name="Hsing Y."/>
            <person name="Raghuvanshi S."/>
            <person name="Mohanty A."/>
            <person name="Bharti A.K."/>
            <person name="Gaur A."/>
            <person name="Gupta V."/>
            <person name="Kumar D."/>
            <person name="Ravi V."/>
            <person name="Vij S."/>
            <person name="Kapur A."/>
            <person name="Khurana P."/>
            <person name="Khurana P."/>
            <person name="Khurana J.P."/>
            <person name="Tyagi A.K."/>
            <person name="Gaikwad K."/>
            <person name="Singh A."/>
            <person name="Dalal V."/>
            <person name="Srivastava S."/>
            <person name="Dixit A."/>
            <person name="Pal A.K."/>
            <person name="Ghazi I.A."/>
            <person name="Yadav M."/>
            <person name="Pandit A."/>
            <person name="Bhargava A."/>
            <person name="Sureshbabu K."/>
            <person name="Batra K."/>
            <person name="Sharma T.R."/>
            <person name="Mohapatra T."/>
            <person name="Singh N.K."/>
            <person name="Messing J."/>
            <person name="Nelson A.B."/>
            <person name="Fuks G."/>
            <person name="Kavchok S."/>
            <person name="Keizer G."/>
            <person name="Linton E."/>
            <person name="Llaca V."/>
            <person name="Song R."/>
            <person name="Tanyolac B."/>
            <person name="Young S."/>
            <person name="Ho-Il K."/>
            <person name="Hahn J.H."/>
            <person name="Sangsakoo G."/>
            <person name="Vanavichit A."/>
            <person name="de Mattos Luiz.A.T."/>
            <person name="Zimmer P.D."/>
            <person name="Malone G."/>
            <person name="Dellagostin O."/>
            <person name="de Oliveira A.C."/>
            <person name="Bevan M."/>
            <person name="Bancroft I."/>
            <person name="Minx P."/>
            <person name="Cordum H."/>
            <person name="Wilson R."/>
            <person name="Cheng Z."/>
            <person name="Jin W."/>
            <person name="Jiang J."/>
            <person name="Leong S.A."/>
            <person name="Iwama H."/>
            <person name="Gojobori T."/>
            <person name="Itoh T."/>
            <person name="Niimura Y."/>
            <person name="Fujii Y."/>
            <person name="Habara T."/>
            <person name="Sakai H."/>
            <person name="Sato Y."/>
            <person name="Wilson G."/>
            <person name="Kumar K."/>
            <person name="McCouch S."/>
            <person name="Juretic N."/>
            <person name="Hoen D."/>
            <person name="Wright S."/>
            <person name="Bruskiewich R."/>
            <person name="Bureau T."/>
            <person name="Miyao A."/>
            <person name="Hirochika H."/>
            <person name="Nishikawa T."/>
            <person name="Kadowaki K."/>
            <person name="Sugiura M."/>
            <person name="Burr B."/>
            <person name="Sasaki T."/>
        </authorList>
    </citation>
    <scope>NUCLEOTIDE SEQUENCE [LARGE SCALE GENOMIC DNA]</scope>
    <source>
        <strain evidence="3">cv. Nipponbare</strain>
    </source>
</reference>
<sequence length="58" mass="6808">MSICMYSFSFSGEISSSIEPMKTRFLYVHEEIIKGRDRHDLFLTKFLRPNSTSFGKLK</sequence>
<dbReference type="Proteomes" id="UP000000763">
    <property type="component" value="Chromosome 5"/>
</dbReference>
<dbReference type="EMBL" id="AC120988">
    <property type="protein sequence ID" value="AAU10706.1"/>
    <property type="molecule type" value="Genomic_DNA"/>
</dbReference>
<dbReference type="AlphaFoldDB" id="Q688T2"/>
<dbReference type="KEGG" id="dosa:Os05g0581000"/>
<reference evidence="1" key="1">
    <citation type="submission" date="2004-09" db="EMBL/GenBank/DDBJ databases">
        <title>Oryza sativa BAC OSJNBa0017N18 genomic sequence.</title>
        <authorList>
            <person name="Chow T.-Y."/>
            <person name="Hsing Y.-I.C."/>
            <person name="Chen C.-S."/>
            <person name="Chen H.-H."/>
            <person name="Liu S.-M."/>
            <person name="Chao Y.-T."/>
            <person name="Chang S.-J."/>
            <person name="Chen H.-C."/>
            <person name="Chen S.-K."/>
            <person name="Chen T.-R."/>
            <person name="Chen Y.-L."/>
            <person name="Cheng C.-H."/>
            <person name="Chung C.-I."/>
            <person name="Han S.-Y."/>
            <person name="Hsiao S.-H."/>
            <person name="Hsiung J.-N."/>
            <person name="Hsu C.-H."/>
            <person name="Huang J.-J."/>
            <person name="Kau P.-I."/>
            <person name="Lee M.-C."/>
            <person name="Leu H.-L."/>
            <person name="Li Y.-F."/>
            <person name="Lin S.-J."/>
            <person name="Lin Y.-C."/>
            <person name="Wu S.-W."/>
            <person name="Yu C.-Y."/>
            <person name="Yu S.-W."/>
            <person name="Wu H.-P."/>
            <person name="Shaw J.-F."/>
        </authorList>
    </citation>
    <scope>NUCLEOTIDE SEQUENCE</scope>
</reference>
<accession>Q688T2</accession>
<proteinExistence type="predicted"/>
<reference evidence="2" key="5">
    <citation type="journal article" date="2008" name="Nucleic Acids Res.">
        <title>The Rice Annotation Project Database (RAP-DB): 2008 update.</title>
        <authorList>
            <consortium name="The Rice Annotation Project (RAP)"/>
            <person name="Tanaka T."/>
            <person name="Antonio B.A."/>
            <person name="Kikuchi S."/>
            <person name="Matsumoto T."/>
            <person name="Nagamura Y."/>
            <person name="Numa H."/>
            <person name="Sakai H."/>
            <person name="Wu J."/>
            <person name="Itoh T."/>
            <person name="Sasaki T."/>
            <person name="Aono R."/>
            <person name="Fujii Y."/>
            <person name="Habara T."/>
            <person name="Harada E."/>
            <person name="Kanno M."/>
            <person name="Kawahara Y."/>
            <person name="Kawashima H."/>
            <person name="Kubooka H."/>
            <person name="Matsuya A."/>
            <person name="Nakaoka H."/>
            <person name="Saichi N."/>
            <person name="Sanbonmatsu R."/>
            <person name="Sato Y."/>
            <person name="Shinso Y."/>
            <person name="Suzuki M."/>
            <person name="Takeda J."/>
            <person name="Tanino M."/>
            <person name="Todokoro F."/>
            <person name="Yamaguchi K."/>
            <person name="Yamamoto N."/>
            <person name="Yamasaki C."/>
            <person name="Imanishi T."/>
            <person name="Okido T."/>
            <person name="Tada M."/>
            <person name="Ikeo K."/>
            <person name="Tateno Y."/>
            <person name="Gojobori T."/>
            <person name="Lin Y.C."/>
            <person name="Wei F.J."/>
            <person name="Hsing Y.I."/>
            <person name="Zhao Q."/>
            <person name="Han B."/>
            <person name="Kramer M.R."/>
            <person name="McCombie R.W."/>
            <person name="Lonsdale D."/>
            <person name="O'Donovan C.C."/>
            <person name="Whitfield E.J."/>
            <person name="Apweiler R."/>
            <person name="Koyanagi K.O."/>
            <person name="Khurana J.P."/>
            <person name="Raghuvanshi S."/>
            <person name="Singh N.K."/>
            <person name="Tyagi A.K."/>
            <person name="Haberer G."/>
            <person name="Fujisawa M."/>
            <person name="Hosokawa S."/>
            <person name="Ito Y."/>
            <person name="Ikawa H."/>
            <person name="Shibata M."/>
            <person name="Yamamoto M."/>
            <person name="Bruskiewich R.M."/>
            <person name="Hoen D.R."/>
            <person name="Bureau TE."/>
            <person name="Namiki N."/>
            <person name="Ohyanagi H."/>
            <person name="Sakai Y."/>
            <person name="Nobushima S."/>
            <person name="Sakata K."/>
            <person name="Barrero R.A."/>
            <person name="Sato Y."/>
            <person name="Souvorov A."/>
            <person name="Smith-White B."/>
            <person name="Tatusova T."/>
            <person name="An S."/>
            <person name="An G."/>
            <person name="OOta S."/>
            <person name="Fuks G."/>
            <person name="Messing J."/>
            <person name="Christie K.R."/>
            <person name="Lieberherr D."/>
            <person name="Kim H."/>
            <person name="Zuccolo A."/>
            <person name="Wing R.A."/>
            <person name="Nobuta K."/>
            <person name="Green P.J."/>
            <person name="Lu C."/>
            <person name="Meyers BC."/>
            <person name="Chaparro C."/>
            <person name="Piegu B."/>
            <person name="Panaud O."/>
            <person name="Echeverria M."/>
        </authorList>
    </citation>
    <scope>NUCLEOTIDE SEQUENCE</scope>
</reference>
<protein>
    <submittedName>
        <fullName evidence="2">Os05g0581000 protein</fullName>
    </submittedName>
</protein>
<evidence type="ECO:0000313" key="1">
    <source>
        <dbReference type="EMBL" id="AAU10706.1"/>
    </source>
</evidence>
<organism evidence="1 3">
    <name type="scientific">Oryza sativa subsp. japonica</name>
    <name type="common">Rice</name>
    <dbReference type="NCBI Taxonomy" id="39947"/>
    <lineage>
        <taxon>Eukaryota</taxon>
        <taxon>Viridiplantae</taxon>
        <taxon>Streptophyta</taxon>
        <taxon>Embryophyta</taxon>
        <taxon>Tracheophyta</taxon>
        <taxon>Spermatophyta</taxon>
        <taxon>Magnoliopsida</taxon>
        <taxon>Liliopsida</taxon>
        <taxon>Poales</taxon>
        <taxon>Poaceae</taxon>
        <taxon>BOP clade</taxon>
        <taxon>Oryzoideae</taxon>
        <taxon>Oryzeae</taxon>
        <taxon>Oryzinae</taxon>
        <taxon>Oryza</taxon>
        <taxon>Oryza sativa</taxon>
    </lineage>
</organism>